<dbReference type="AlphaFoldDB" id="A0A7S2VLC7"/>
<dbReference type="CDD" id="cd00161">
    <property type="entry name" value="beta-trefoil_Ricin-like"/>
    <property type="match status" value="1"/>
</dbReference>
<organism evidence="3">
    <name type="scientific">Zooxanthella nutricula</name>
    <dbReference type="NCBI Taxonomy" id="1333877"/>
    <lineage>
        <taxon>Eukaryota</taxon>
        <taxon>Sar</taxon>
        <taxon>Alveolata</taxon>
        <taxon>Dinophyceae</taxon>
        <taxon>Peridiniales</taxon>
        <taxon>Peridiniales incertae sedis</taxon>
        <taxon>Zooxanthella</taxon>
    </lineage>
</organism>
<feature type="region of interest" description="Disordered" evidence="1">
    <location>
        <begin position="236"/>
        <end position="265"/>
    </location>
</feature>
<name>A0A7S2VLC7_9DINO</name>
<dbReference type="SUPFAM" id="SSF50370">
    <property type="entry name" value="Ricin B-like lectins"/>
    <property type="match status" value="1"/>
</dbReference>
<proteinExistence type="predicted"/>
<accession>A0A7S2VLC7</accession>
<reference evidence="3" key="1">
    <citation type="submission" date="2021-01" db="EMBL/GenBank/DDBJ databases">
        <authorList>
            <person name="Corre E."/>
            <person name="Pelletier E."/>
            <person name="Niang G."/>
            <person name="Scheremetjew M."/>
            <person name="Finn R."/>
            <person name="Kale V."/>
            <person name="Holt S."/>
            <person name="Cochrane G."/>
            <person name="Meng A."/>
            <person name="Brown T."/>
            <person name="Cohen L."/>
        </authorList>
    </citation>
    <scope>NUCLEOTIDE SEQUENCE</scope>
    <source>
        <strain evidence="3">RCC3387</strain>
    </source>
</reference>
<dbReference type="Pfam" id="PF00652">
    <property type="entry name" value="Ricin_B_lectin"/>
    <property type="match status" value="1"/>
</dbReference>
<feature type="domain" description="Ricin B lectin" evidence="2">
    <location>
        <begin position="2"/>
        <end position="104"/>
    </location>
</feature>
<dbReference type="InterPro" id="IPR000772">
    <property type="entry name" value="Ricin_B_lectin"/>
</dbReference>
<gene>
    <name evidence="3" type="ORF">BRAN1462_LOCUS54733</name>
</gene>
<evidence type="ECO:0000256" key="1">
    <source>
        <dbReference type="SAM" id="MobiDB-lite"/>
    </source>
</evidence>
<dbReference type="PROSITE" id="PS50231">
    <property type="entry name" value="RICIN_B_LECTIN"/>
    <property type="match status" value="1"/>
</dbReference>
<dbReference type="InterPro" id="IPR035992">
    <property type="entry name" value="Ricin_B-like_lectins"/>
</dbReference>
<evidence type="ECO:0000259" key="2">
    <source>
        <dbReference type="Pfam" id="PF00652"/>
    </source>
</evidence>
<evidence type="ECO:0000313" key="3">
    <source>
        <dbReference type="EMBL" id="CAD9636911.1"/>
    </source>
</evidence>
<dbReference type="Gene3D" id="2.80.10.50">
    <property type="match status" value="1"/>
</dbReference>
<sequence length="731" mass="79540">MQLWTCIADNPNAYFSVPLGYQGEIREAKDYNFCVDVSQGVAEVGNRVQVWRCSLGHPNQEFHATTGANGTGKLHWSAHPDLCLGTAGGPAHNGTRVVLTDCAGAAALEFEFEETQKPEEPPAAIAFANVTGSAANASLGNASVVDVVREGVGQPDPEDLPDLAVCLGTGQCTVESTAYGNVEGQPVNYTSEMISFNDTEADSLSSADFGNLPPSEQEAIFQELNRSGFLETLEAKPARESSEADPADDEAGAVPEGSAHDAAAQGGGNASLGLLVRSEQLAAAPQSQRHRVRGLAKDYTGIDGKRARNDFAKTTLATLLGVPQGPCLDAVDILVGTSQEMYACFKEPYSNLRSAFCDPVEKHDQVRDVLTTVHDASQTLERLSTPLQPIPYVGPVARLVRRASNTVNGRLPKYVQLVERLRVQLHNQRTPDNECCPPFQTRNARCRSYPNWQYKCGACSAGEMCQASRACETLKKLEEKIDYAKSLTVDPMLEHVTKFAELANTADNSAAGSFLAGCGLSTCSDVKKAAESFQAQVRAAYWDKVCPLPQPSLPSVDLGILAAGKDILRKISDALSKVMRVLTQKRCIEYPRSSCWTERECTRVCIPCCDSRRRRRWWPSVSCRTCCHNVCVHLPKCRFWMDKVCFTAEAIIKGLHGLLSKLFGPIMKEIQRLINTVLGPIQGFIDSLIDKILSPLAALDGLSFNLDVMSISFPDVEPSTCPFWKQALLSR</sequence>
<protein>
    <recommendedName>
        <fullName evidence="2">Ricin B lectin domain-containing protein</fullName>
    </recommendedName>
</protein>
<dbReference type="EMBL" id="HBGW01086377">
    <property type="protein sequence ID" value="CAD9636911.1"/>
    <property type="molecule type" value="Transcribed_RNA"/>
</dbReference>